<dbReference type="PANTHER" id="PTHR30294">
    <property type="entry name" value="MEMBRANE COMPONENT OF ABC TRANSPORTER YHHJ-RELATED"/>
    <property type="match status" value="1"/>
</dbReference>
<feature type="transmembrane region" description="Helical" evidence="6">
    <location>
        <begin position="232"/>
        <end position="256"/>
    </location>
</feature>
<dbReference type="RefSeq" id="WP_347985619.1">
    <property type="nucleotide sequence ID" value="NZ_JBCNVT010000001.1"/>
</dbReference>
<sequence>MGKILTIAKMVLKKRLLSPAYYWMILTPVIVFLIGIGFVGLMHRQNNNNRPIIAVVANSDIKKAIESEKSDAYQVNRKVDVTDDKRLKSYLADGVLDGILYVSDDFSKITYRYNADSNKSLPIEALKKNLSGLSSQFAASSYGLNIKQWSEITKQPTIKQQPINKKAAVELKNSNAAQNLGEVIVMLAFVLLVSYINITGTELGIEKSNHLIEGILAAVPARKHFAGKMLGIGFLIALQLLIYLVIGGLGVSIILCKKGSSSAYDEA</sequence>
<evidence type="ECO:0000256" key="2">
    <source>
        <dbReference type="ARBA" id="ARBA00022475"/>
    </source>
</evidence>
<evidence type="ECO:0000259" key="7">
    <source>
        <dbReference type="Pfam" id="PF12698"/>
    </source>
</evidence>
<keyword evidence="2" id="KW-1003">Cell membrane</keyword>
<comment type="subcellular location">
    <subcellularLocation>
        <location evidence="1">Cell membrane</location>
        <topology evidence="1">Multi-pass membrane protein</topology>
    </subcellularLocation>
</comment>
<dbReference type="Pfam" id="PF12698">
    <property type="entry name" value="ABC2_membrane_3"/>
    <property type="match status" value="1"/>
</dbReference>
<evidence type="ECO:0000256" key="1">
    <source>
        <dbReference type="ARBA" id="ARBA00004651"/>
    </source>
</evidence>
<gene>
    <name evidence="8" type="ORF">AAVZ08_08915</name>
</gene>
<keyword evidence="9" id="KW-1185">Reference proteome</keyword>
<name>A0ABV0I6B3_9LACO</name>
<dbReference type="EMBL" id="JBCNVT010000001">
    <property type="protein sequence ID" value="MEO5286698.1"/>
    <property type="molecule type" value="Genomic_DNA"/>
</dbReference>
<dbReference type="PANTHER" id="PTHR30294:SF29">
    <property type="entry name" value="MULTIDRUG ABC TRANSPORTER PERMEASE YBHS-RELATED"/>
    <property type="match status" value="1"/>
</dbReference>
<evidence type="ECO:0000256" key="5">
    <source>
        <dbReference type="ARBA" id="ARBA00023136"/>
    </source>
</evidence>
<evidence type="ECO:0000313" key="8">
    <source>
        <dbReference type="EMBL" id="MEO5286698.1"/>
    </source>
</evidence>
<evidence type="ECO:0000256" key="6">
    <source>
        <dbReference type="SAM" id="Phobius"/>
    </source>
</evidence>
<feature type="transmembrane region" description="Helical" evidence="6">
    <location>
        <begin position="20"/>
        <end position="41"/>
    </location>
</feature>
<comment type="caution">
    <text evidence="8">The sequence shown here is derived from an EMBL/GenBank/DDBJ whole genome shotgun (WGS) entry which is preliminary data.</text>
</comment>
<evidence type="ECO:0000256" key="4">
    <source>
        <dbReference type="ARBA" id="ARBA00022989"/>
    </source>
</evidence>
<reference evidence="8 9" key="1">
    <citation type="submission" date="2024-04" db="EMBL/GenBank/DDBJ databases">
        <title>Limosilactobacillus allomucosae sp. nov., a novel species isolated from wild boar faecal samples as potential probiotics for domestic pigs.</title>
        <authorList>
            <person name="Chen B."/>
        </authorList>
    </citation>
    <scope>NUCLEOTIDE SEQUENCE [LARGE SCALE GENOMIC DNA]</scope>
    <source>
        <strain evidence="8 9">WILCCON 0055</strain>
    </source>
</reference>
<organism evidence="8 9">
    <name type="scientific">Limosilactobacillus allomucosae</name>
    <dbReference type="NCBI Taxonomy" id="3142938"/>
    <lineage>
        <taxon>Bacteria</taxon>
        <taxon>Bacillati</taxon>
        <taxon>Bacillota</taxon>
        <taxon>Bacilli</taxon>
        <taxon>Lactobacillales</taxon>
        <taxon>Lactobacillaceae</taxon>
        <taxon>Limosilactobacillus</taxon>
    </lineage>
</organism>
<proteinExistence type="predicted"/>
<keyword evidence="4 6" id="KW-1133">Transmembrane helix</keyword>
<feature type="transmembrane region" description="Helical" evidence="6">
    <location>
        <begin position="180"/>
        <end position="198"/>
    </location>
</feature>
<dbReference type="InterPro" id="IPR013525">
    <property type="entry name" value="ABC2_TM"/>
</dbReference>
<keyword evidence="3 6" id="KW-0812">Transmembrane</keyword>
<dbReference type="Proteomes" id="UP001456307">
    <property type="component" value="Unassembled WGS sequence"/>
</dbReference>
<keyword evidence="5 6" id="KW-0472">Membrane</keyword>
<evidence type="ECO:0000256" key="3">
    <source>
        <dbReference type="ARBA" id="ARBA00022692"/>
    </source>
</evidence>
<evidence type="ECO:0000313" key="9">
    <source>
        <dbReference type="Proteomes" id="UP001456307"/>
    </source>
</evidence>
<protein>
    <submittedName>
        <fullName evidence="8">ABC transporter permease</fullName>
    </submittedName>
</protein>
<accession>A0ABV0I6B3</accession>
<dbReference type="InterPro" id="IPR051449">
    <property type="entry name" value="ABC-2_transporter_component"/>
</dbReference>
<feature type="domain" description="ABC-2 type transporter transmembrane" evidence="7">
    <location>
        <begin position="22"/>
        <end position="251"/>
    </location>
</feature>